<feature type="domain" description="SAP" evidence="2">
    <location>
        <begin position="367"/>
        <end position="401"/>
    </location>
</feature>
<evidence type="ECO:0000313" key="4">
    <source>
        <dbReference type="Proteomes" id="UP001304243"/>
    </source>
</evidence>
<dbReference type="GeneID" id="89949402"/>
<dbReference type="InterPro" id="IPR003034">
    <property type="entry name" value="SAP_dom"/>
</dbReference>
<feature type="region of interest" description="Disordered" evidence="1">
    <location>
        <begin position="404"/>
        <end position="438"/>
    </location>
</feature>
<comment type="caution">
    <text evidence="3">The sequence shown here is derived from an EMBL/GenBank/DDBJ whole genome shotgun (WGS) entry which is preliminary data.</text>
</comment>
<dbReference type="EMBL" id="JASEJX010000016">
    <property type="protein sequence ID" value="KAK4513711.1"/>
    <property type="molecule type" value="Genomic_DNA"/>
</dbReference>
<dbReference type="RefSeq" id="XP_064680377.1">
    <property type="nucleotide sequence ID" value="XM_064825000.1"/>
</dbReference>
<sequence length="501" mass="56038">MSQSSPIAQELRRGKRPRSTIHITSSFLSDSGESTCSACEREIGMRNSDCMTFDLTPSDYFRLALTITDPTAQHLLQDDNEDYTTKYLIQNARRLAVDQEFALNVILMLHPLLANYSKEGVSKLIPVVKKTRLHKARELRFVQACLANVQSTTFELVREQFVQCVRESVDLGKIIMSDVRFARLLPLLCFLRDVSTGEADQVIEISQDDSQSQMSQQRVDAENYHVISDSDYDQPESSGSVIDITQESYGFVIAPSVPDYSSYYSPSLNGGDQDLSVTFDSQGRAVDPFATRHSSQTPDRNMSWSTTLNIPSPVSKGSSTASLSIIDPSSEVSRSSSSQAVSSQLAMPSPQRPVNLPASQQPHLTDYEELSTAELKAKLKSFGFKTSNSRLQMIQDLKNIQMSIDSQRNSQQTSSQSTPLLQPMPELNGNSQASSVESNKRMEIIQHLKSRPEIWKKIAMYNTVSIDECMIGIRCKRGEMKMVLDEFAAAKGKNKRYLFQK</sequence>
<organism evidence="3 4">
    <name type="scientific">Mucor velutinosus</name>
    <dbReference type="NCBI Taxonomy" id="708070"/>
    <lineage>
        <taxon>Eukaryota</taxon>
        <taxon>Fungi</taxon>
        <taxon>Fungi incertae sedis</taxon>
        <taxon>Mucoromycota</taxon>
        <taxon>Mucoromycotina</taxon>
        <taxon>Mucoromycetes</taxon>
        <taxon>Mucorales</taxon>
        <taxon>Mucorineae</taxon>
        <taxon>Mucoraceae</taxon>
        <taxon>Mucor</taxon>
    </lineage>
</organism>
<feature type="compositionally biased region" description="Low complexity" evidence="1">
    <location>
        <begin position="410"/>
        <end position="423"/>
    </location>
</feature>
<feature type="compositionally biased region" description="Polar residues" evidence="1">
    <location>
        <begin position="292"/>
        <end position="323"/>
    </location>
</feature>
<gene>
    <name evidence="3" type="ORF">ATC70_005716</name>
</gene>
<protein>
    <recommendedName>
        <fullName evidence="2">SAP domain-containing protein</fullName>
    </recommendedName>
</protein>
<feature type="compositionally biased region" description="Low complexity" evidence="1">
    <location>
        <begin position="329"/>
        <end position="344"/>
    </location>
</feature>
<proteinExistence type="predicted"/>
<dbReference type="AlphaFoldDB" id="A0AAN7HZ57"/>
<feature type="compositionally biased region" description="Polar residues" evidence="1">
    <location>
        <begin position="428"/>
        <end position="437"/>
    </location>
</feature>
<accession>A0AAN7HZ57</accession>
<name>A0AAN7HZ57_9FUNG</name>
<dbReference type="PROSITE" id="PS50800">
    <property type="entry name" value="SAP"/>
    <property type="match status" value="1"/>
</dbReference>
<evidence type="ECO:0000313" key="3">
    <source>
        <dbReference type="EMBL" id="KAK4513711.1"/>
    </source>
</evidence>
<evidence type="ECO:0000256" key="1">
    <source>
        <dbReference type="SAM" id="MobiDB-lite"/>
    </source>
</evidence>
<keyword evidence="4" id="KW-1185">Reference proteome</keyword>
<feature type="region of interest" description="Disordered" evidence="1">
    <location>
        <begin position="289"/>
        <end position="359"/>
    </location>
</feature>
<dbReference type="Proteomes" id="UP001304243">
    <property type="component" value="Unassembled WGS sequence"/>
</dbReference>
<reference evidence="3 4" key="1">
    <citation type="submission" date="2022-11" db="EMBL/GenBank/DDBJ databases">
        <title>Mucor velutinosus strain NIH1002 WGS.</title>
        <authorList>
            <person name="Subramanian P."/>
            <person name="Mullikin J.C."/>
            <person name="Segre J.A."/>
            <person name="Zelazny A.M."/>
        </authorList>
    </citation>
    <scope>NUCLEOTIDE SEQUENCE [LARGE SCALE GENOMIC DNA]</scope>
    <source>
        <strain evidence="3 4">NIH1002</strain>
    </source>
</reference>
<evidence type="ECO:0000259" key="2">
    <source>
        <dbReference type="PROSITE" id="PS50800"/>
    </source>
</evidence>